<dbReference type="EMBL" id="CP074405">
    <property type="protein sequence ID" value="QVI63095.1"/>
    <property type="molecule type" value="Genomic_DNA"/>
</dbReference>
<evidence type="ECO:0000256" key="3">
    <source>
        <dbReference type="ARBA" id="ARBA00022679"/>
    </source>
</evidence>
<name>A0ABX8D6N8_9CELL</name>
<protein>
    <recommendedName>
        <fullName evidence="1">D-inositol 3-phosphate glycosyltransferase</fullName>
    </recommendedName>
</protein>
<evidence type="ECO:0000256" key="1">
    <source>
        <dbReference type="ARBA" id="ARBA00021292"/>
    </source>
</evidence>
<evidence type="ECO:0000259" key="4">
    <source>
        <dbReference type="Pfam" id="PF13579"/>
    </source>
</evidence>
<dbReference type="Pfam" id="PF13579">
    <property type="entry name" value="Glyco_trans_4_4"/>
    <property type="match status" value="1"/>
</dbReference>
<keyword evidence="2" id="KW-0328">Glycosyltransferase</keyword>
<dbReference type="CDD" id="cd03794">
    <property type="entry name" value="GT4_WbuB-like"/>
    <property type="match status" value="1"/>
</dbReference>
<evidence type="ECO:0000256" key="2">
    <source>
        <dbReference type="ARBA" id="ARBA00022676"/>
    </source>
</evidence>
<sequence>MHVALLTHHYAPETGAPQRRWSAFVERFVAAGHRVTVLTPPPHYPSGLLDPQGAHLRPGTVARGAHGETVVRVHFREHGPSLVSRTADQLVAAGDSLRRTLPLIGSRQRPDVVVATAPGLPTIPAGMLLGRLLRRPAVVEMRDAWPDLIASSGMWGPGEGGGVRARATTVAHRSLTSLQRHADSVVTTTVSFADVLSARGVPRVSVIRNGAHLPDLPLLPTPARTSDALHVLYLGTMGRSQGLGAVVRAADVAHRRGVALRLRFVGSGADEPYLRDLARMLGDRVEFVGRVPADEVMAHYAWADTVVVSLRDWGPFEWTVPSKLYEILSVGRHVTAAVAGEAARVVAESAAGSVVPPQSPAALADLWGALADDRTRLDVRTSGRAWVRQNADHDQLAASYLDLLEQVRS</sequence>
<evidence type="ECO:0000313" key="5">
    <source>
        <dbReference type="EMBL" id="QVI63095.1"/>
    </source>
</evidence>
<dbReference type="SUPFAM" id="SSF53756">
    <property type="entry name" value="UDP-Glycosyltransferase/glycogen phosphorylase"/>
    <property type="match status" value="1"/>
</dbReference>
<proteinExistence type="predicted"/>
<organism evidence="5 6">
    <name type="scientific">Cellulomonas wangleii</name>
    <dbReference type="NCBI Taxonomy" id="2816956"/>
    <lineage>
        <taxon>Bacteria</taxon>
        <taxon>Bacillati</taxon>
        <taxon>Actinomycetota</taxon>
        <taxon>Actinomycetes</taxon>
        <taxon>Micrococcales</taxon>
        <taxon>Cellulomonadaceae</taxon>
        <taxon>Cellulomonas</taxon>
    </lineage>
</organism>
<reference evidence="5 6" key="1">
    <citation type="submission" date="2021-05" db="EMBL/GenBank/DDBJ databases">
        <title>Novel species in genus Cellulomonas.</title>
        <authorList>
            <person name="Zhang G."/>
        </authorList>
    </citation>
    <scope>NUCLEOTIDE SEQUENCE [LARGE SCALE GENOMIC DNA]</scope>
    <source>
        <strain evidence="6">zg-ZUI222</strain>
    </source>
</reference>
<accession>A0ABX8D6N8</accession>
<dbReference type="InterPro" id="IPR050194">
    <property type="entry name" value="Glycosyltransferase_grp1"/>
</dbReference>
<dbReference type="Pfam" id="PF13692">
    <property type="entry name" value="Glyco_trans_1_4"/>
    <property type="match status" value="1"/>
</dbReference>
<dbReference type="Gene3D" id="3.40.50.2000">
    <property type="entry name" value="Glycogen Phosphorylase B"/>
    <property type="match status" value="2"/>
</dbReference>
<keyword evidence="3" id="KW-0808">Transferase</keyword>
<dbReference type="Proteomes" id="UP000677804">
    <property type="component" value="Chromosome"/>
</dbReference>
<dbReference type="RefSeq" id="WP_207340570.1">
    <property type="nucleotide sequence ID" value="NZ_CP074405.1"/>
</dbReference>
<gene>
    <name evidence="5" type="ORF">KG103_04030</name>
</gene>
<dbReference type="PANTHER" id="PTHR45947:SF3">
    <property type="entry name" value="SULFOQUINOVOSYL TRANSFERASE SQD2"/>
    <property type="match status" value="1"/>
</dbReference>
<keyword evidence="6" id="KW-1185">Reference proteome</keyword>
<feature type="domain" description="Glycosyltransferase subfamily 4-like N-terminal" evidence="4">
    <location>
        <begin position="16"/>
        <end position="210"/>
    </location>
</feature>
<dbReference type="PANTHER" id="PTHR45947">
    <property type="entry name" value="SULFOQUINOVOSYL TRANSFERASE SQD2"/>
    <property type="match status" value="1"/>
</dbReference>
<evidence type="ECO:0000313" key="6">
    <source>
        <dbReference type="Proteomes" id="UP000677804"/>
    </source>
</evidence>
<dbReference type="InterPro" id="IPR028098">
    <property type="entry name" value="Glyco_trans_4-like_N"/>
</dbReference>